<protein>
    <submittedName>
        <fullName evidence="1">BrnT family toxin</fullName>
    </submittedName>
</protein>
<gene>
    <name evidence="1" type="ORF">CA606_00100</name>
</gene>
<dbReference type="InterPro" id="IPR007460">
    <property type="entry name" value="BrnT_toxin"/>
</dbReference>
<dbReference type="EMBL" id="CP023315">
    <property type="protein sequence ID" value="ATC30876.1"/>
    <property type="molecule type" value="Genomic_DNA"/>
</dbReference>
<dbReference type="InterPro" id="IPR038573">
    <property type="entry name" value="BrnT_sf"/>
</dbReference>
<proteinExistence type="predicted"/>
<evidence type="ECO:0000313" key="1">
    <source>
        <dbReference type="EMBL" id="ATC30876.1"/>
    </source>
</evidence>
<sequence>MQFDVQFDPAKNQANIAKHGVSLERAPEMDIRAVLVDERHDYGEVRYRALGFIDGVAHCLVFTDRQGELRAISLRRAHQKEMKRYVSQANG</sequence>
<dbReference type="Gene3D" id="3.10.450.530">
    <property type="entry name" value="Ribonuclease toxin, BrnT, of type II toxin-antitoxin system"/>
    <property type="match status" value="1"/>
</dbReference>
<name>A0A290MFL6_CAUVI</name>
<accession>A0A290MFL6</accession>
<dbReference type="Pfam" id="PF04365">
    <property type="entry name" value="BrnT_toxin"/>
    <property type="match status" value="1"/>
</dbReference>
<reference evidence="2" key="1">
    <citation type="submission" date="2017-09" db="EMBL/GenBank/DDBJ databases">
        <title>Genome evolution observed in wild isolates of Caulobacter crescentus.</title>
        <authorList>
            <person name="Ely B."/>
            <person name="Wilson K."/>
            <person name="Scott D."/>
        </authorList>
    </citation>
    <scope>NUCLEOTIDE SEQUENCE [LARGE SCALE GENOMIC DNA]</scope>
    <source>
        <strain evidence="2">CB13b1a</strain>
    </source>
</reference>
<dbReference type="AlphaFoldDB" id="A0A290MFL6"/>
<organism evidence="1 2">
    <name type="scientific">Caulobacter vibrioides</name>
    <name type="common">Caulobacter crescentus</name>
    <dbReference type="NCBI Taxonomy" id="155892"/>
    <lineage>
        <taxon>Bacteria</taxon>
        <taxon>Pseudomonadati</taxon>
        <taxon>Pseudomonadota</taxon>
        <taxon>Alphaproteobacteria</taxon>
        <taxon>Caulobacterales</taxon>
        <taxon>Caulobacteraceae</taxon>
        <taxon>Caulobacter</taxon>
    </lineage>
</organism>
<evidence type="ECO:0000313" key="2">
    <source>
        <dbReference type="Proteomes" id="UP000217311"/>
    </source>
</evidence>
<dbReference type="Proteomes" id="UP000217311">
    <property type="component" value="Chromosome"/>
</dbReference>